<comment type="caution">
    <text evidence="4">The sequence shown here is derived from an EMBL/GenBank/DDBJ whole genome shotgun (WGS) entry which is preliminary data.</text>
</comment>
<organism evidence="4 5">
    <name type="scientific">Arthrobacter hankyongi</name>
    <dbReference type="NCBI Taxonomy" id="2904801"/>
    <lineage>
        <taxon>Bacteria</taxon>
        <taxon>Bacillati</taxon>
        <taxon>Actinomycetota</taxon>
        <taxon>Actinomycetes</taxon>
        <taxon>Micrococcales</taxon>
        <taxon>Micrococcaceae</taxon>
        <taxon>Arthrobacter</taxon>
    </lineage>
</organism>
<dbReference type="SUPFAM" id="SSF50129">
    <property type="entry name" value="GroES-like"/>
    <property type="match status" value="1"/>
</dbReference>
<reference evidence="4" key="1">
    <citation type="submission" date="2022-01" db="EMBL/GenBank/DDBJ databases">
        <authorList>
            <person name="Jo J.-H."/>
            <person name="Im W.-T."/>
        </authorList>
    </citation>
    <scope>NUCLEOTIDE SEQUENCE</scope>
    <source>
        <strain evidence="4">I2-34</strain>
    </source>
</reference>
<dbReference type="InterPro" id="IPR036291">
    <property type="entry name" value="NAD(P)-bd_dom_sf"/>
</dbReference>
<dbReference type="Pfam" id="PF08240">
    <property type="entry name" value="ADH_N"/>
    <property type="match status" value="1"/>
</dbReference>
<evidence type="ECO:0000313" key="4">
    <source>
        <dbReference type="EMBL" id="MCG2621224.1"/>
    </source>
</evidence>
<dbReference type="InterPro" id="IPR050129">
    <property type="entry name" value="Zn_alcohol_dh"/>
</dbReference>
<evidence type="ECO:0000256" key="2">
    <source>
        <dbReference type="ARBA" id="ARBA00023002"/>
    </source>
</evidence>
<dbReference type="Gene3D" id="3.40.50.720">
    <property type="entry name" value="NAD(P)-binding Rossmann-like Domain"/>
    <property type="match status" value="1"/>
</dbReference>
<feature type="domain" description="Enoyl reductase (ER)" evidence="3">
    <location>
        <begin position="14"/>
        <end position="360"/>
    </location>
</feature>
<dbReference type="PANTHER" id="PTHR43401">
    <property type="entry name" value="L-THREONINE 3-DEHYDROGENASE"/>
    <property type="match status" value="1"/>
</dbReference>
<keyword evidence="5" id="KW-1185">Reference proteome</keyword>
<dbReference type="InterPro" id="IPR020843">
    <property type="entry name" value="ER"/>
</dbReference>
<dbReference type="Gene3D" id="3.90.180.10">
    <property type="entry name" value="Medium-chain alcohol dehydrogenases, catalytic domain"/>
    <property type="match status" value="1"/>
</dbReference>
<evidence type="ECO:0000313" key="5">
    <source>
        <dbReference type="Proteomes" id="UP001165368"/>
    </source>
</evidence>
<dbReference type="Pfam" id="PF00107">
    <property type="entry name" value="ADH_zinc_N"/>
    <property type="match status" value="1"/>
</dbReference>
<dbReference type="Proteomes" id="UP001165368">
    <property type="component" value="Unassembled WGS sequence"/>
</dbReference>
<proteinExistence type="predicted"/>
<dbReference type="InterPro" id="IPR011032">
    <property type="entry name" value="GroES-like_sf"/>
</dbReference>
<dbReference type="EMBL" id="JAKLTQ010000002">
    <property type="protein sequence ID" value="MCG2621224.1"/>
    <property type="molecule type" value="Genomic_DNA"/>
</dbReference>
<dbReference type="SMART" id="SM00829">
    <property type="entry name" value="PKS_ER"/>
    <property type="match status" value="1"/>
</dbReference>
<dbReference type="InterPro" id="IPR013154">
    <property type="entry name" value="ADH-like_N"/>
</dbReference>
<dbReference type="RefSeq" id="WP_237818330.1">
    <property type="nucleotide sequence ID" value="NZ_JAKLTQ010000002.1"/>
</dbReference>
<keyword evidence="2" id="KW-0560">Oxidoreductase</keyword>
<comment type="cofactor">
    <cofactor evidence="1">
        <name>Zn(2+)</name>
        <dbReference type="ChEBI" id="CHEBI:29105"/>
    </cofactor>
</comment>
<name>A0ABS9L407_9MICC</name>
<gene>
    <name evidence="4" type="ORF">LVY72_04765</name>
</gene>
<dbReference type="SUPFAM" id="SSF51735">
    <property type="entry name" value="NAD(P)-binding Rossmann-fold domains"/>
    <property type="match status" value="1"/>
</dbReference>
<dbReference type="CDD" id="cd08231">
    <property type="entry name" value="MDR_TM0436_like"/>
    <property type="match status" value="1"/>
</dbReference>
<accession>A0ABS9L407</accession>
<evidence type="ECO:0000256" key="1">
    <source>
        <dbReference type="ARBA" id="ARBA00001947"/>
    </source>
</evidence>
<dbReference type="InterPro" id="IPR013149">
    <property type="entry name" value="ADH-like_C"/>
</dbReference>
<evidence type="ECO:0000259" key="3">
    <source>
        <dbReference type="SMART" id="SM00829"/>
    </source>
</evidence>
<protein>
    <submittedName>
        <fullName evidence="4">Zinc-binding dehydrogenase</fullName>
    </submittedName>
</protein>
<sequence>MTLKNRSAVFTAPGRPVEFHESSLPAPPGGGMIVKVGLAGICGTDAHRLGGDLPAPAAPITFGHEGVGTVEELGAGTVRDWAGVELSVGDSVYWFPPSGCGRCYHCSVQLDPAICANATWPPEAGKPNAAAFQDYATLDSKVGVYRIPEGTPLEAVIAFGCAMPTALGGNMRAGMIEPGQTVVVQGAGPVGLASTMLAGLSQARQVITIGGPDNRLKAAETLGATTTLSIETTTPEERRETILELTGGHGADVVFEAAGHLSAFAEAIPLLNHNGRYVVQGLYSGSGTVPVDPHLLNNRSLSIIGSLGFKPNSIQRTVELAARYHDRFGLADLVTGKYPLTELERAIDSMRAGDTIKNVIDPSM</sequence>